<dbReference type="InterPro" id="IPR040096">
    <property type="entry name" value="Ric1"/>
</dbReference>
<dbReference type="GO" id="GO:0034066">
    <property type="term" value="C:Ric1-Rgp1 guanyl-nucleotide exchange factor complex"/>
    <property type="evidence" value="ECO:0007669"/>
    <property type="project" value="InterPro"/>
</dbReference>
<accession>A0A1D6HMH2</accession>
<proteinExistence type="predicted"/>
<dbReference type="EMBL" id="CM000781">
    <property type="protein sequence ID" value="AQK75569.1"/>
    <property type="molecule type" value="Genomic_DNA"/>
</dbReference>
<dbReference type="GO" id="GO:0006886">
    <property type="term" value="P:intracellular protein transport"/>
    <property type="evidence" value="ECO:0007669"/>
    <property type="project" value="InterPro"/>
</dbReference>
<sequence>MYLAYGWPQSIPLDPDNSDRVVLLRLLGRFLLAVCPASLHLWSAAQHRVRLARSDRSPESLSAHGYNAHAVWSPDAKTVAVLTSSFYLYVYKVQHLGKQLIVGGKQVPGLCLASISLIITEKVPLANGVAITSNFVCDNKSMLLGLSNGHVQVMSWNAEFSDSFKLGCSVCSSEKPTAVIDALVFDPASLRDNTNARPAPCCTGNSSIVHVELSVKLRLLVALYSGCRIALCTIGKKGLRQPGSIRVERWLDTDDAMCTSVASEQQILAVGCSRGVVELYDLAENTRHIRTISLYDWGYSVEDTGPVACISWTPDNCAFAVGWKFRGLTVWSVSGCRLMCTIRQTGSNSASSPMVKRCTLKFEPLMGGTSHIQWDDNGYKLFAVEENLSERVLAFSFAKCCLNRGLSGTTYSHQVLYGDDRILLVQPDDADELKILHLNVPISYISQNWPLLHVVASNDGMYLAVAGSHGLVLYDLRNKRWRFFGDVTQEQKIQCKGLLWLRKIVIVCNYVETSNTYELLFFPRYHLDYSSLLYRKPLLGRPIVMDVFQDYILVTYSPFDVHIFHVMISGELSPSSNPVLQLSTVRELSIMSPKSPPVSMRFIPEQNDKEVLKRDTNESYDLLSQQPSSLKRRVVLSKRFHGLTMVIRVCRCGTHHMEQVLLSKRIFCSWIRSLSLIARCILLVFFQTLVWLLVFPRGCPSQLRSFHALSLHLKPKQYCIVYYDISFRGTRLMKLCAWQICQQKNLTSLTV</sequence>
<dbReference type="PANTHER" id="PTHR22746">
    <property type="entry name" value="RAB6A-GEF COMPLEX PARTNER PROTEIN 1"/>
    <property type="match status" value="1"/>
</dbReference>
<reference evidence="1" key="1">
    <citation type="submission" date="2015-12" db="EMBL/GenBank/DDBJ databases">
        <title>Update maize B73 reference genome by single molecule sequencing technologies.</title>
        <authorList>
            <consortium name="Maize Genome Sequencing Project"/>
            <person name="Ware D."/>
        </authorList>
    </citation>
    <scope>NUCLEOTIDE SEQUENCE</scope>
    <source>
        <tissue evidence="1">Seedling</tissue>
    </source>
</reference>
<dbReference type="SUPFAM" id="SSF69322">
    <property type="entry name" value="Tricorn protease domain 2"/>
    <property type="match status" value="1"/>
</dbReference>
<evidence type="ECO:0000313" key="1">
    <source>
        <dbReference type="EMBL" id="AQK75569.1"/>
    </source>
</evidence>
<protein>
    <submittedName>
        <fullName evidence="1">Quinoprotein amine dehydrogenase beta chain-like</fullName>
    </submittedName>
</protein>
<dbReference type="FunFam" id="2.130.10.10:FF:000735">
    <property type="entry name" value="Quinoprotein amine dehydrogenase beta chain-like"/>
    <property type="match status" value="1"/>
</dbReference>
<dbReference type="PANTHER" id="PTHR22746:SF10">
    <property type="entry name" value="GUANINE NUCLEOTIDE EXCHANGE FACTOR SUBUNIT RIC1"/>
    <property type="match status" value="1"/>
</dbReference>
<name>A0A1D6HMH2_MAIZE</name>
<dbReference type="InterPro" id="IPR015943">
    <property type="entry name" value="WD40/YVTN_repeat-like_dom_sf"/>
</dbReference>
<dbReference type="AlphaFoldDB" id="A0A1D6HMH2"/>
<dbReference type="Gene3D" id="2.130.10.10">
    <property type="entry name" value="YVTN repeat-like/Quinoprotein amine dehydrogenase"/>
    <property type="match status" value="1"/>
</dbReference>
<dbReference type="Pfam" id="PF25440">
    <property type="entry name" value="Beta-prop_RIC1_2nd"/>
    <property type="match status" value="1"/>
</dbReference>
<gene>
    <name evidence="1" type="ORF">ZEAMMB73_Zm00001d018316</name>
</gene>
<organism evidence="1">
    <name type="scientific">Zea mays</name>
    <name type="common">Maize</name>
    <dbReference type="NCBI Taxonomy" id="4577"/>
    <lineage>
        <taxon>Eukaryota</taxon>
        <taxon>Viridiplantae</taxon>
        <taxon>Streptophyta</taxon>
        <taxon>Embryophyta</taxon>
        <taxon>Tracheophyta</taxon>
        <taxon>Spermatophyta</taxon>
        <taxon>Magnoliopsida</taxon>
        <taxon>Liliopsida</taxon>
        <taxon>Poales</taxon>
        <taxon>Poaceae</taxon>
        <taxon>PACMAD clade</taxon>
        <taxon>Panicoideae</taxon>
        <taxon>Andropogonodae</taxon>
        <taxon>Andropogoneae</taxon>
        <taxon>Tripsacinae</taxon>
        <taxon>Zea</taxon>
    </lineage>
</organism>